<dbReference type="EMBL" id="JALNTZ010000002">
    <property type="protein sequence ID" value="KAJ3664304.1"/>
    <property type="molecule type" value="Genomic_DNA"/>
</dbReference>
<gene>
    <name evidence="1" type="ORF">Zmor_008486</name>
</gene>
<keyword evidence="2" id="KW-1185">Reference proteome</keyword>
<evidence type="ECO:0000313" key="1">
    <source>
        <dbReference type="EMBL" id="KAJ3664304.1"/>
    </source>
</evidence>
<comment type="caution">
    <text evidence="1">The sequence shown here is derived from an EMBL/GenBank/DDBJ whole genome shotgun (WGS) entry which is preliminary data.</text>
</comment>
<dbReference type="AlphaFoldDB" id="A0AA38J4E4"/>
<evidence type="ECO:0000313" key="2">
    <source>
        <dbReference type="Proteomes" id="UP001168821"/>
    </source>
</evidence>
<protein>
    <submittedName>
        <fullName evidence="1">Uncharacterized protein</fullName>
    </submittedName>
</protein>
<sequence length="128" mass="14311">MDGLFSTSVGIGRDGLELLLLWCEMRNFPSSLRNAPFSLPGAGSQQKFRARFTARFSTSTGPDGSFSCQSSPFSCHVRATDLIVKGTNDRQLKKATIHFCSVVCNHRYPSVAFLRESLKRYLYTICTF</sequence>
<dbReference type="Proteomes" id="UP001168821">
    <property type="component" value="Unassembled WGS sequence"/>
</dbReference>
<accession>A0AA38J4E4</accession>
<organism evidence="1 2">
    <name type="scientific">Zophobas morio</name>
    <dbReference type="NCBI Taxonomy" id="2755281"/>
    <lineage>
        <taxon>Eukaryota</taxon>
        <taxon>Metazoa</taxon>
        <taxon>Ecdysozoa</taxon>
        <taxon>Arthropoda</taxon>
        <taxon>Hexapoda</taxon>
        <taxon>Insecta</taxon>
        <taxon>Pterygota</taxon>
        <taxon>Neoptera</taxon>
        <taxon>Endopterygota</taxon>
        <taxon>Coleoptera</taxon>
        <taxon>Polyphaga</taxon>
        <taxon>Cucujiformia</taxon>
        <taxon>Tenebrionidae</taxon>
        <taxon>Zophobas</taxon>
    </lineage>
</organism>
<reference evidence="1" key="1">
    <citation type="journal article" date="2023" name="G3 (Bethesda)">
        <title>Whole genome assemblies of Zophobas morio and Tenebrio molitor.</title>
        <authorList>
            <person name="Kaur S."/>
            <person name="Stinson S.A."/>
            <person name="diCenzo G.C."/>
        </authorList>
    </citation>
    <scope>NUCLEOTIDE SEQUENCE</scope>
    <source>
        <strain evidence="1">QUZm001</strain>
    </source>
</reference>
<proteinExistence type="predicted"/>
<name>A0AA38J4E4_9CUCU</name>